<accession>A0AAV7VVZ4</accession>
<protein>
    <submittedName>
        <fullName evidence="1">Uncharacterized protein</fullName>
    </submittedName>
</protein>
<dbReference type="AlphaFoldDB" id="A0AAV7VVZ4"/>
<comment type="caution">
    <text evidence="1">The sequence shown here is derived from an EMBL/GenBank/DDBJ whole genome shotgun (WGS) entry which is preliminary data.</text>
</comment>
<gene>
    <name evidence="1" type="ORF">NDU88_008215</name>
</gene>
<sequence length="82" mass="8347">MLSGSPGSGCPDPAGPMLLSLVSAIGPVPSSSPSRFAAWMSGRHLGKAVQHRLGTPVQRLVSLGMPDCLALEPRGGPGQDDQ</sequence>
<organism evidence="1 2">
    <name type="scientific">Pleurodeles waltl</name>
    <name type="common">Iberian ribbed newt</name>
    <dbReference type="NCBI Taxonomy" id="8319"/>
    <lineage>
        <taxon>Eukaryota</taxon>
        <taxon>Metazoa</taxon>
        <taxon>Chordata</taxon>
        <taxon>Craniata</taxon>
        <taxon>Vertebrata</taxon>
        <taxon>Euteleostomi</taxon>
        <taxon>Amphibia</taxon>
        <taxon>Batrachia</taxon>
        <taxon>Caudata</taxon>
        <taxon>Salamandroidea</taxon>
        <taxon>Salamandridae</taxon>
        <taxon>Pleurodelinae</taxon>
        <taxon>Pleurodeles</taxon>
    </lineage>
</organism>
<reference evidence="1" key="1">
    <citation type="journal article" date="2022" name="bioRxiv">
        <title>Sequencing and chromosome-scale assembly of the giantPleurodeles waltlgenome.</title>
        <authorList>
            <person name="Brown T."/>
            <person name="Elewa A."/>
            <person name="Iarovenko S."/>
            <person name="Subramanian E."/>
            <person name="Araus A.J."/>
            <person name="Petzold A."/>
            <person name="Susuki M."/>
            <person name="Suzuki K.-i.T."/>
            <person name="Hayashi T."/>
            <person name="Toyoda A."/>
            <person name="Oliveira C."/>
            <person name="Osipova E."/>
            <person name="Leigh N.D."/>
            <person name="Simon A."/>
            <person name="Yun M.H."/>
        </authorList>
    </citation>
    <scope>NUCLEOTIDE SEQUENCE</scope>
    <source>
        <strain evidence="1">20211129_DDA</strain>
        <tissue evidence="1">Liver</tissue>
    </source>
</reference>
<name>A0AAV7VVZ4_PLEWA</name>
<dbReference type="EMBL" id="JANPWB010000003">
    <property type="protein sequence ID" value="KAJ1204437.1"/>
    <property type="molecule type" value="Genomic_DNA"/>
</dbReference>
<proteinExistence type="predicted"/>
<dbReference type="Proteomes" id="UP001066276">
    <property type="component" value="Chromosome 2_1"/>
</dbReference>
<evidence type="ECO:0000313" key="1">
    <source>
        <dbReference type="EMBL" id="KAJ1204437.1"/>
    </source>
</evidence>
<evidence type="ECO:0000313" key="2">
    <source>
        <dbReference type="Proteomes" id="UP001066276"/>
    </source>
</evidence>
<keyword evidence="2" id="KW-1185">Reference proteome</keyword>